<dbReference type="WBParaSite" id="SRDH1_7090.4">
    <property type="protein sequence ID" value="SRDH1_7090.4"/>
    <property type="gene ID" value="SRDH1_7090"/>
</dbReference>
<keyword evidence="1" id="KW-0732">Signal</keyword>
<protein>
    <submittedName>
        <fullName evidence="3 4">Venom protein</fullName>
    </submittedName>
</protein>
<feature type="chain" id="PRO_5044552809" evidence="1">
    <location>
        <begin position="24"/>
        <end position="77"/>
    </location>
</feature>
<dbReference type="AlphaFoldDB" id="A0A183R0C4"/>
<evidence type="ECO:0000313" key="2">
    <source>
        <dbReference type="Proteomes" id="UP000050792"/>
    </source>
</evidence>
<evidence type="ECO:0000313" key="4">
    <source>
        <dbReference type="WBParaSite" id="SRDH1_7090.2"/>
    </source>
</evidence>
<evidence type="ECO:0000313" key="3">
    <source>
        <dbReference type="WBParaSite" id="SRDH1_7090.1"/>
    </source>
</evidence>
<reference evidence="3 4" key="2">
    <citation type="submission" date="2023-11" db="UniProtKB">
        <authorList>
            <consortium name="WormBaseParasite"/>
        </authorList>
    </citation>
    <scope>IDENTIFICATION</scope>
</reference>
<evidence type="ECO:0000256" key="1">
    <source>
        <dbReference type="SAM" id="SignalP"/>
    </source>
</evidence>
<dbReference type="Proteomes" id="UP000050792">
    <property type="component" value="Unassembled WGS sequence"/>
</dbReference>
<dbReference type="WBParaSite" id="SRDH1_7090.2">
    <property type="protein sequence ID" value="SRDH1_7090.2"/>
    <property type="gene ID" value="SRDH1_7090"/>
</dbReference>
<dbReference type="WBParaSite" id="SRDH1_7090.1">
    <property type="protein sequence ID" value="SRDH1_7090.1"/>
    <property type="gene ID" value="SRDH1_7090"/>
</dbReference>
<evidence type="ECO:0000313" key="5">
    <source>
        <dbReference type="WBParaSite" id="SRDH1_7090.4"/>
    </source>
</evidence>
<proteinExistence type="predicted"/>
<sequence>MSTKLLLWITITLYVFTWQTIEAIKTKSNEICSTSQISRIRYSIETMENILSQCEDAAFAGAYAKRGPEPLWVVETK</sequence>
<keyword evidence="2" id="KW-1185">Reference proteome</keyword>
<organism evidence="2 5">
    <name type="scientific">Schistosoma rodhaini</name>
    <dbReference type="NCBI Taxonomy" id="6188"/>
    <lineage>
        <taxon>Eukaryota</taxon>
        <taxon>Metazoa</taxon>
        <taxon>Spiralia</taxon>
        <taxon>Lophotrochozoa</taxon>
        <taxon>Platyhelminthes</taxon>
        <taxon>Trematoda</taxon>
        <taxon>Digenea</taxon>
        <taxon>Strigeidida</taxon>
        <taxon>Schistosomatoidea</taxon>
        <taxon>Schistosomatidae</taxon>
        <taxon>Schistosoma</taxon>
    </lineage>
</organism>
<feature type="signal peptide" evidence="1">
    <location>
        <begin position="1"/>
        <end position="23"/>
    </location>
</feature>
<accession>A0A183R0C4</accession>
<name>A0A183R0C4_9TREM</name>
<reference evidence="2" key="1">
    <citation type="submission" date="2022-06" db="EMBL/GenBank/DDBJ databases">
        <authorList>
            <person name="Berger JAMES D."/>
            <person name="Berger JAMES D."/>
        </authorList>
    </citation>
    <scope>NUCLEOTIDE SEQUENCE [LARGE SCALE GENOMIC DNA]</scope>
</reference>
<dbReference type="WBParaSite" id="SRDH1_7090.3">
    <property type="protein sequence ID" value="SRDH1_7090.3"/>
    <property type="gene ID" value="SRDH1_7090"/>
</dbReference>